<dbReference type="FunFam" id="3.40.50.300:FF:000019">
    <property type="entry name" value="Translation initiation factor IF-2"/>
    <property type="match status" value="1"/>
</dbReference>
<dbReference type="CDD" id="cd03692">
    <property type="entry name" value="mtIF2_IVc"/>
    <property type="match status" value="1"/>
</dbReference>
<evidence type="ECO:0000259" key="11">
    <source>
        <dbReference type="PROSITE" id="PS51722"/>
    </source>
</evidence>
<keyword evidence="5 8" id="KW-0648">Protein biosynthesis</keyword>
<dbReference type="Gene3D" id="3.40.50.10050">
    <property type="entry name" value="Translation initiation factor IF- 2, domain 3"/>
    <property type="match status" value="1"/>
</dbReference>
<dbReference type="GO" id="GO:0003924">
    <property type="term" value="F:GTPase activity"/>
    <property type="evidence" value="ECO:0007669"/>
    <property type="project" value="UniProtKB-UniRule"/>
</dbReference>
<dbReference type="CDD" id="cd03702">
    <property type="entry name" value="IF2_mtIF2_II"/>
    <property type="match status" value="1"/>
</dbReference>
<dbReference type="FunFam" id="3.40.50.10050:FF:000001">
    <property type="entry name" value="Translation initiation factor IF-2"/>
    <property type="match status" value="1"/>
</dbReference>
<dbReference type="Gene3D" id="2.40.30.10">
    <property type="entry name" value="Translation factors"/>
    <property type="match status" value="2"/>
</dbReference>
<comment type="caution">
    <text evidence="8">Lacks conserved residue(s) required for the propagation of feature annotation.</text>
</comment>
<dbReference type="FunFam" id="2.40.30.10:FF:000008">
    <property type="entry name" value="Translation initiation factor IF-2"/>
    <property type="match status" value="1"/>
</dbReference>
<dbReference type="EMBL" id="DTPE01000202">
    <property type="protein sequence ID" value="HGE75478.1"/>
    <property type="molecule type" value="Genomic_DNA"/>
</dbReference>
<dbReference type="SUPFAM" id="SSF52156">
    <property type="entry name" value="Initiation factor IF2/eIF5b, domain 3"/>
    <property type="match status" value="1"/>
</dbReference>
<dbReference type="CDD" id="cd01887">
    <property type="entry name" value="IF2_eIF5B"/>
    <property type="match status" value="1"/>
</dbReference>
<dbReference type="HAMAP" id="MF_00100_B">
    <property type="entry name" value="IF_2_B"/>
    <property type="match status" value="1"/>
</dbReference>
<keyword evidence="3 8" id="KW-0396">Initiation factor</keyword>
<evidence type="ECO:0000256" key="4">
    <source>
        <dbReference type="ARBA" id="ARBA00022741"/>
    </source>
</evidence>
<dbReference type="GO" id="GO:0005829">
    <property type="term" value="C:cytosol"/>
    <property type="evidence" value="ECO:0007669"/>
    <property type="project" value="TreeGrafter"/>
</dbReference>
<evidence type="ECO:0000313" key="12">
    <source>
        <dbReference type="EMBL" id="HGE75478.1"/>
    </source>
</evidence>
<dbReference type="InterPro" id="IPR023115">
    <property type="entry name" value="TIF_IF2_dom3"/>
</dbReference>
<dbReference type="GO" id="GO:0005525">
    <property type="term" value="F:GTP binding"/>
    <property type="evidence" value="ECO:0007669"/>
    <property type="project" value="UniProtKB-KW"/>
</dbReference>
<dbReference type="InterPro" id="IPR044145">
    <property type="entry name" value="IF2_II"/>
</dbReference>
<feature type="binding site" evidence="8">
    <location>
        <begin position="242"/>
        <end position="246"/>
    </location>
    <ligand>
        <name>GTP</name>
        <dbReference type="ChEBI" id="CHEBI:37565"/>
    </ligand>
</feature>
<dbReference type="InterPro" id="IPR006847">
    <property type="entry name" value="IF2_N"/>
</dbReference>
<feature type="region of interest" description="Disordered" evidence="10">
    <location>
        <begin position="55"/>
        <end position="81"/>
    </location>
</feature>
<evidence type="ECO:0000256" key="1">
    <source>
        <dbReference type="ARBA" id="ARBA00007733"/>
    </source>
</evidence>
<dbReference type="Gene3D" id="1.10.10.2480">
    <property type="match status" value="1"/>
</dbReference>
<dbReference type="Pfam" id="PF11987">
    <property type="entry name" value="IF-2"/>
    <property type="match status" value="1"/>
</dbReference>
<evidence type="ECO:0000256" key="3">
    <source>
        <dbReference type="ARBA" id="ARBA00022540"/>
    </source>
</evidence>
<comment type="function">
    <text evidence="7 8 9">One of the essential components for the initiation of protein synthesis. Protects formylmethionyl-tRNA from spontaneous hydrolysis and promotes its binding to the 30S ribosomal subunits. Also involved in the hydrolysis of GTP during the formation of the 70S ribosomal complex.</text>
</comment>
<feature type="binding site" evidence="8">
    <location>
        <begin position="196"/>
        <end position="203"/>
    </location>
    <ligand>
        <name>GTP</name>
        <dbReference type="ChEBI" id="CHEBI:37565"/>
    </ligand>
</feature>
<sequence length="694" mass="77128">MDKKIRVHELAKRLNMSSKDLLAELEDLGIEAKNHMSTLDDSTVNMLVEIYASEDDEEDEVITKPKKVSKPKEQEEEEEDIELEEEIVESVTEQIKKTIELNEDKSITLRDFCEQANLPSSKVIKDLFMEGKALTINTMLDRQSIEEIASKYSIHVDFIGPKKVELLDPLKVKFDEIYDKEKGRLKSRPPVVTIMGHVDHGKTTLLDRIRKTHLAEKEAGGITQSIGAYKAVINGKSITFVDTPGHEAFTEMRARGAQATDIVILVVAADDGVMPQTMEAYDHAKNAGVPVIVAINKIDKPGANVELTKQELVNKLNIIPDDWGGDTPVVQISAKTGKGIDELLEMILLVADLKEIKAIPSGMARGVIIESKLDKFRGPVATLIIKDGILHLGDYFVSGNTYGKVKSFFDDTGKSLKEAYPSDPVVIMGFEDLPNSGSILYVVQSQKAAREYVENNSVPQIQPKRVRLENIFELSKSENQKILNLIIKADTFGALGALKTAIEKTEPEEIKIEIVHAGVGNVNINDVSLASADQAVILGFRAGIEPKTILKADQLGVQIKTYEIIFDLIEDIKAALSGMMEPEIVEEVIGHAKVLQIFNISKTGKIAGFQLHEGHVEKQCMARILRNRNIIFEGTLEALKHFKDDVDRLEAPQEGGLKIAGFEAFQPDDEIEFYIRKEVRRAPTYKEGEGKKQN</sequence>
<keyword evidence="4 8" id="KW-0547">Nucleotide-binding</keyword>
<comment type="caution">
    <text evidence="12">The sequence shown here is derived from an EMBL/GenBank/DDBJ whole genome shotgun (WGS) entry which is preliminary data.</text>
</comment>
<dbReference type="InterPro" id="IPR005225">
    <property type="entry name" value="Small_GTP-bd"/>
</dbReference>
<evidence type="ECO:0000256" key="10">
    <source>
        <dbReference type="SAM" id="MobiDB-lite"/>
    </source>
</evidence>
<dbReference type="InterPro" id="IPR000178">
    <property type="entry name" value="TF_IF2_bacterial-like"/>
</dbReference>
<name>A0A7V3RF12_9BACT</name>
<dbReference type="SUPFAM" id="SSF50447">
    <property type="entry name" value="Translation proteins"/>
    <property type="match status" value="2"/>
</dbReference>
<evidence type="ECO:0000256" key="2">
    <source>
        <dbReference type="ARBA" id="ARBA00020675"/>
    </source>
</evidence>
<evidence type="ECO:0000256" key="7">
    <source>
        <dbReference type="ARBA" id="ARBA00025162"/>
    </source>
</evidence>
<dbReference type="InterPro" id="IPR015760">
    <property type="entry name" value="TIF_IF2"/>
</dbReference>
<feature type="domain" description="Tr-type G" evidence="11">
    <location>
        <begin position="187"/>
        <end position="361"/>
    </location>
</feature>
<dbReference type="GO" id="GO:0003743">
    <property type="term" value="F:translation initiation factor activity"/>
    <property type="evidence" value="ECO:0007669"/>
    <property type="project" value="UniProtKB-UniRule"/>
</dbReference>
<feature type="binding site" evidence="8">
    <location>
        <begin position="296"/>
        <end position="299"/>
    </location>
    <ligand>
        <name>GTP</name>
        <dbReference type="ChEBI" id="CHEBI:37565"/>
    </ligand>
</feature>
<dbReference type="Gene3D" id="3.40.50.300">
    <property type="entry name" value="P-loop containing nucleotide triphosphate hydrolases"/>
    <property type="match status" value="1"/>
</dbReference>
<proteinExistence type="inferred from homology"/>
<dbReference type="SUPFAM" id="SSF52540">
    <property type="entry name" value="P-loop containing nucleoside triphosphate hydrolases"/>
    <property type="match status" value="1"/>
</dbReference>
<dbReference type="NCBIfam" id="TIGR00231">
    <property type="entry name" value="small_GTP"/>
    <property type="match status" value="1"/>
</dbReference>
<protein>
    <recommendedName>
        <fullName evidence="2 8">Translation initiation factor IF-2</fullName>
    </recommendedName>
</protein>
<keyword evidence="8" id="KW-0963">Cytoplasm</keyword>
<dbReference type="Pfam" id="PF04760">
    <property type="entry name" value="IF2_N"/>
    <property type="match status" value="2"/>
</dbReference>
<comment type="subcellular location">
    <subcellularLocation>
        <location evidence="8">Cytoplasm</location>
    </subcellularLocation>
</comment>
<dbReference type="InterPro" id="IPR000795">
    <property type="entry name" value="T_Tr_GTP-bd_dom"/>
</dbReference>
<dbReference type="Pfam" id="PF00009">
    <property type="entry name" value="GTP_EFTU"/>
    <property type="match status" value="1"/>
</dbReference>
<comment type="similarity">
    <text evidence="1 8 9">Belongs to the TRAFAC class translation factor GTPase superfamily. Classic translation factor GTPase family. IF-2 subfamily.</text>
</comment>
<reference evidence="12" key="1">
    <citation type="journal article" date="2020" name="mSystems">
        <title>Genome- and Community-Level Interaction Insights into Carbon Utilization and Element Cycling Functions of Hydrothermarchaeota in Hydrothermal Sediment.</title>
        <authorList>
            <person name="Zhou Z."/>
            <person name="Liu Y."/>
            <person name="Xu W."/>
            <person name="Pan J."/>
            <person name="Luo Z.H."/>
            <person name="Li M."/>
        </authorList>
    </citation>
    <scope>NUCLEOTIDE SEQUENCE [LARGE SCALE GENOMIC DNA]</scope>
    <source>
        <strain evidence="12">SpSt-966</strain>
    </source>
</reference>
<dbReference type="AlphaFoldDB" id="A0A7V3RF12"/>
<evidence type="ECO:0000256" key="8">
    <source>
        <dbReference type="HAMAP-Rule" id="MF_00100"/>
    </source>
</evidence>
<gene>
    <name evidence="8" type="primary">infB</name>
    <name evidence="12" type="ORF">ENX73_05070</name>
</gene>
<dbReference type="PANTHER" id="PTHR43381:SF5">
    <property type="entry name" value="TR-TYPE G DOMAIN-CONTAINING PROTEIN"/>
    <property type="match status" value="1"/>
</dbReference>
<dbReference type="InterPro" id="IPR036925">
    <property type="entry name" value="TIF_IF2_dom3_sf"/>
</dbReference>
<dbReference type="PANTHER" id="PTHR43381">
    <property type="entry name" value="TRANSLATION INITIATION FACTOR IF-2-RELATED"/>
    <property type="match status" value="1"/>
</dbReference>
<dbReference type="FunFam" id="2.40.30.10:FF:000054">
    <property type="entry name" value="Translation initiation factor IF-2"/>
    <property type="match status" value="1"/>
</dbReference>
<evidence type="ECO:0000256" key="5">
    <source>
        <dbReference type="ARBA" id="ARBA00022917"/>
    </source>
</evidence>
<evidence type="ECO:0000256" key="6">
    <source>
        <dbReference type="ARBA" id="ARBA00023134"/>
    </source>
</evidence>
<organism evidence="12">
    <name type="scientific">Mesoaciditoga lauensis</name>
    <dbReference type="NCBI Taxonomy" id="1495039"/>
    <lineage>
        <taxon>Bacteria</taxon>
        <taxon>Thermotogati</taxon>
        <taxon>Thermotogota</taxon>
        <taxon>Thermotogae</taxon>
        <taxon>Mesoaciditogales</taxon>
        <taxon>Mesoaciditogaceae</taxon>
        <taxon>Mesoaciditoga</taxon>
    </lineage>
</organism>
<keyword evidence="6 8" id="KW-0342">GTP-binding</keyword>
<dbReference type="InterPro" id="IPR027417">
    <property type="entry name" value="P-loop_NTPase"/>
</dbReference>
<accession>A0A7V3RF12</accession>
<dbReference type="InterPro" id="IPR053905">
    <property type="entry name" value="EF-G-like_DII"/>
</dbReference>
<dbReference type="Pfam" id="PF22042">
    <property type="entry name" value="EF-G_D2"/>
    <property type="match status" value="1"/>
</dbReference>
<dbReference type="InterPro" id="IPR009000">
    <property type="entry name" value="Transl_B-barrel_sf"/>
</dbReference>
<dbReference type="PROSITE" id="PS51722">
    <property type="entry name" value="G_TR_2"/>
    <property type="match status" value="1"/>
</dbReference>
<evidence type="ECO:0000256" key="9">
    <source>
        <dbReference type="RuleBase" id="RU000644"/>
    </source>
</evidence>
<dbReference type="NCBIfam" id="TIGR00487">
    <property type="entry name" value="IF-2"/>
    <property type="match status" value="1"/>
</dbReference>